<feature type="region of interest" description="Disordered" evidence="1">
    <location>
        <begin position="161"/>
        <end position="182"/>
    </location>
</feature>
<protein>
    <submittedName>
        <fullName evidence="2">TMEM86B isoform 2</fullName>
    </submittedName>
</protein>
<name>A0A2J8R3B7_PONAB</name>
<accession>A0A2J8R3B7</accession>
<evidence type="ECO:0000256" key="1">
    <source>
        <dbReference type="SAM" id="MobiDB-lite"/>
    </source>
</evidence>
<dbReference type="AlphaFoldDB" id="A0A2J8R3B7"/>
<evidence type="ECO:0000313" key="2">
    <source>
        <dbReference type="EMBL" id="PNJ03002.1"/>
    </source>
</evidence>
<organism evidence="2">
    <name type="scientific">Pongo abelii</name>
    <name type="common">Sumatran orangutan</name>
    <name type="synonym">Pongo pygmaeus abelii</name>
    <dbReference type="NCBI Taxonomy" id="9601"/>
    <lineage>
        <taxon>Eukaryota</taxon>
        <taxon>Metazoa</taxon>
        <taxon>Chordata</taxon>
        <taxon>Craniata</taxon>
        <taxon>Vertebrata</taxon>
        <taxon>Euteleostomi</taxon>
        <taxon>Mammalia</taxon>
        <taxon>Eutheria</taxon>
        <taxon>Euarchontoglires</taxon>
        <taxon>Primates</taxon>
        <taxon>Haplorrhini</taxon>
        <taxon>Catarrhini</taxon>
        <taxon>Hominidae</taxon>
        <taxon>Pongo</taxon>
    </lineage>
</organism>
<reference evidence="2" key="1">
    <citation type="submission" date="2017-12" db="EMBL/GenBank/DDBJ databases">
        <title>High-resolution comparative analysis of great ape genomes.</title>
        <authorList>
            <person name="Pollen A."/>
            <person name="Hastie A."/>
            <person name="Hormozdiari F."/>
            <person name="Dougherty M."/>
            <person name="Liu R."/>
            <person name="Chaisson M."/>
            <person name="Hoppe E."/>
            <person name="Hill C."/>
            <person name="Pang A."/>
            <person name="Hillier L."/>
            <person name="Baker C."/>
            <person name="Armstrong J."/>
            <person name="Shendure J."/>
            <person name="Paten B."/>
            <person name="Wilson R."/>
            <person name="Chao H."/>
            <person name="Schneider V."/>
            <person name="Ventura M."/>
            <person name="Kronenberg Z."/>
            <person name="Murali S."/>
            <person name="Gordon D."/>
            <person name="Cantsilieris S."/>
            <person name="Munson K."/>
            <person name="Nelson B."/>
            <person name="Raja A."/>
            <person name="Underwood J."/>
            <person name="Diekhans M."/>
            <person name="Fiddes I."/>
            <person name="Haussler D."/>
            <person name="Eichler E."/>
        </authorList>
    </citation>
    <scope>NUCLEOTIDE SEQUENCE [LARGE SCALE GENOMIC DNA]</scope>
    <source>
        <strain evidence="2">Susie</strain>
    </source>
</reference>
<sequence>MPAVLYQRVPGKAIPGFTAQQTAPRCLQVAEPLHPLLLVYFCLWIPEDQLSWFAALIKCLPVSAGRGSCGSCPHSGGYTRLLQGALVCSAVGDACLIWPEAFLLAWPPLPPPTSSTSGPSLLSPAAWPAAAHHWPLALPHLCSSTLSRICPCPARLGDHGPPTVLPSPHHTVSPQEPVPKTD</sequence>
<dbReference type="EMBL" id="NDHI03003771">
    <property type="protein sequence ID" value="PNJ03002.1"/>
    <property type="molecule type" value="Genomic_DNA"/>
</dbReference>
<comment type="caution">
    <text evidence="2">The sequence shown here is derived from an EMBL/GenBank/DDBJ whole genome shotgun (WGS) entry which is preliminary data.</text>
</comment>
<gene>
    <name evidence="2" type="ORF">CR201_G0054324</name>
</gene>
<proteinExistence type="predicted"/>